<dbReference type="PANTHER" id="PTHR46951:SF2">
    <property type="entry name" value="BED-TYPE DOMAIN-CONTAINING PROTEIN"/>
    <property type="match status" value="1"/>
</dbReference>
<dbReference type="InterPro" id="IPR003656">
    <property type="entry name" value="Znf_BED"/>
</dbReference>
<protein>
    <recommendedName>
        <fullName evidence="5">BED-type domain-containing protein</fullName>
    </recommendedName>
</protein>
<evidence type="ECO:0000259" key="5">
    <source>
        <dbReference type="PROSITE" id="PS50808"/>
    </source>
</evidence>
<evidence type="ECO:0000313" key="6">
    <source>
        <dbReference type="EMBL" id="WOH08410.1"/>
    </source>
</evidence>
<keyword evidence="7" id="KW-1185">Reference proteome</keyword>
<dbReference type="Pfam" id="PF02892">
    <property type="entry name" value="zf-BED"/>
    <property type="match status" value="1"/>
</dbReference>
<evidence type="ECO:0000256" key="2">
    <source>
        <dbReference type="ARBA" id="ARBA00022771"/>
    </source>
</evidence>
<evidence type="ECO:0000256" key="3">
    <source>
        <dbReference type="ARBA" id="ARBA00022833"/>
    </source>
</evidence>
<evidence type="ECO:0000313" key="7">
    <source>
        <dbReference type="Proteomes" id="UP000077755"/>
    </source>
</evidence>
<name>A0AAF0XIH2_DAUCS</name>
<evidence type="ECO:0000256" key="1">
    <source>
        <dbReference type="ARBA" id="ARBA00022723"/>
    </source>
</evidence>
<reference evidence="6" key="2">
    <citation type="submission" date="2022-03" db="EMBL/GenBank/DDBJ databases">
        <title>Draft title - Genomic analysis of global carrot germplasm unveils the trajectory of domestication and the origin of high carotenoid orange carrot.</title>
        <authorList>
            <person name="Iorizzo M."/>
            <person name="Ellison S."/>
            <person name="Senalik D."/>
            <person name="Macko-Podgorni A."/>
            <person name="Grzebelus D."/>
            <person name="Bostan H."/>
            <person name="Rolling W."/>
            <person name="Curaba J."/>
            <person name="Simon P."/>
        </authorList>
    </citation>
    <scope>NUCLEOTIDE SEQUENCE</scope>
    <source>
        <tissue evidence="6">Leaf</tissue>
    </source>
</reference>
<dbReference type="Proteomes" id="UP000077755">
    <property type="component" value="Chromosome 7"/>
</dbReference>
<accession>A0AAF0XIH2</accession>
<sequence>MSDKSKDVAWKYSAAVVEGNSIRLRCNFCGKVTTGGVFRMKEHLMGGRRNAKGCTKVSEEVRQEVIAFMESKKNQKIL</sequence>
<keyword evidence="1" id="KW-0479">Metal-binding</keyword>
<feature type="domain" description="BED-type" evidence="5">
    <location>
        <begin position="4"/>
        <end position="61"/>
    </location>
</feature>
<dbReference type="PROSITE" id="PS50808">
    <property type="entry name" value="ZF_BED"/>
    <property type="match status" value="1"/>
</dbReference>
<proteinExistence type="predicted"/>
<organism evidence="6 7">
    <name type="scientific">Daucus carota subsp. sativus</name>
    <name type="common">Carrot</name>
    <dbReference type="NCBI Taxonomy" id="79200"/>
    <lineage>
        <taxon>Eukaryota</taxon>
        <taxon>Viridiplantae</taxon>
        <taxon>Streptophyta</taxon>
        <taxon>Embryophyta</taxon>
        <taxon>Tracheophyta</taxon>
        <taxon>Spermatophyta</taxon>
        <taxon>Magnoliopsida</taxon>
        <taxon>eudicotyledons</taxon>
        <taxon>Gunneridae</taxon>
        <taxon>Pentapetalae</taxon>
        <taxon>asterids</taxon>
        <taxon>campanulids</taxon>
        <taxon>Apiales</taxon>
        <taxon>Apiaceae</taxon>
        <taxon>Apioideae</taxon>
        <taxon>Scandiceae</taxon>
        <taxon>Daucinae</taxon>
        <taxon>Daucus</taxon>
        <taxon>Daucus sect. Daucus</taxon>
    </lineage>
</organism>
<dbReference type="AlphaFoldDB" id="A0AAF0XIH2"/>
<dbReference type="EMBL" id="CP093349">
    <property type="protein sequence ID" value="WOH08410.1"/>
    <property type="molecule type" value="Genomic_DNA"/>
</dbReference>
<reference evidence="6" key="1">
    <citation type="journal article" date="2016" name="Nat. Genet.">
        <title>A high-quality carrot genome assembly provides new insights into carotenoid accumulation and asterid genome evolution.</title>
        <authorList>
            <person name="Iorizzo M."/>
            <person name="Ellison S."/>
            <person name="Senalik D."/>
            <person name="Zeng P."/>
            <person name="Satapoomin P."/>
            <person name="Huang J."/>
            <person name="Bowman M."/>
            <person name="Iovene M."/>
            <person name="Sanseverino W."/>
            <person name="Cavagnaro P."/>
            <person name="Yildiz M."/>
            <person name="Macko-Podgorni A."/>
            <person name="Moranska E."/>
            <person name="Grzebelus E."/>
            <person name="Grzebelus D."/>
            <person name="Ashrafi H."/>
            <person name="Zheng Z."/>
            <person name="Cheng S."/>
            <person name="Spooner D."/>
            <person name="Van Deynze A."/>
            <person name="Simon P."/>
        </authorList>
    </citation>
    <scope>NUCLEOTIDE SEQUENCE</scope>
    <source>
        <tissue evidence="6">Leaf</tissue>
    </source>
</reference>
<dbReference type="GO" id="GO:0008270">
    <property type="term" value="F:zinc ion binding"/>
    <property type="evidence" value="ECO:0007669"/>
    <property type="project" value="UniProtKB-KW"/>
</dbReference>
<keyword evidence="3" id="KW-0862">Zinc</keyword>
<dbReference type="GO" id="GO:0003677">
    <property type="term" value="F:DNA binding"/>
    <property type="evidence" value="ECO:0007669"/>
    <property type="project" value="InterPro"/>
</dbReference>
<evidence type="ECO:0000256" key="4">
    <source>
        <dbReference type="PROSITE-ProRule" id="PRU00027"/>
    </source>
</evidence>
<dbReference type="PANTHER" id="PTHR46951">
    <property type="entry name" value="BED-TYPE DOMAIN-CONTAINING PROTEIN"/>
    <property type="match status" value="1"/>
</dbReference>
<keyword evidence="2 4" id="KW-0863">Zinc-finger</keyword>
<gene>
    <name evidence="6" type="ORF">DCAR_0727850</name>
</gene>